<evidence type="ECO:0000313" key="7">
    <source>
        <dbReference type="EMBL" id="AUS04547.1"/>
    </source>
</evidence>
<dbReference type="Gene3D" id="3.40.309.10">
    <property type="entry name" value="Aldehyde Dehydrogenase, Chain A, domain 2"/>
    <property type="match status" value="1"/>
</dbReference>
<evidence type="ECO:0000256" key="2">
    <source>
        <dbReference type="ARBA" id="ARBA00022857"/>
    </source>
</evidence>
<dbReference type="InterPro" id="IPR016162">
    <property type="entry name" value="Ald_DH_N"/>
</dbReference>
<dbReference type="AlphaFoldDB" id="A0A2I7SF73"/>
<keyword evidence="2" id="KW-0521">NADP</keyword>
<reference evidence="8" key="1">
    <citation type="submission" date="2018-01" db="EMBL/GenBank/DDBJ databases">
        <title>Complete genome of Tamlana sp. UJ94.</title>
        <authorList>
            <person name="Jung J."/>
            <person name="Chung D."/>
            <person name="Bae S.S."/>
            <person name="Baek K."/>
        </authorList>
    </citation>
    <scope>NUCLEOTIDE SEQUENCE [LARGE SCALE GENOMIC DNA]</scope>
    <source>
        <strain evidence="8">UJ94</strain>
    </source>
</reference>
<dbReference type="OrthoDB" id="973733at2"/>
<dbReference type="GO" id="GO:0004777">
    <property type="term" value="F:succinate-semialdehyde dehydrogenase (NAD+) activity"/>
    <property type="evidence" value="ECO:0007669"/>
    <property type="project" value="TreeGrafter"/>
</dbReference>
<dbReference type="SUPFAM" id="SSF53720">
    <property type="entry name" value="ALDH-like"/>
    <property type="match status" value="1"/>
</dbReference>
<organism evidence="7 8">
    <name type="scientific">Pseudotamlana carrageenivorans</name>
    <dbReference type="NCBI Taxonomy" id="2069432"/>
    <lineage>
        <taxon>Bacteria</taxon>
        <taxon>Pseudomonadati</taxon>
        <taxon>Bacteroidota</taxon>
        <taxon>Flavobacteriia</taxon>
        <taxon>Flavobacteriales</taxon>
        <taxon>Flavobacteriaceae</taxon>
        <taxon>Pseudotamlana</taxon>
    </lineage>
</organism>
<dbReference type="InterPro" id="IPR047110">
    <property type="entry name" value="GABD/Sad-like"/>
</dbReference>
<dbReference type="InterPro" id="IPR016161">
    <property type="entry name" value="Ald_DH/histidinol_DH"/>
</dbReference>
<accession>A0A2I7SF73</accession>
<feature type="domain" description="Aldehyde dehydrogenase" evidence="6">
    <location>
        <begin position="3"/>
        <end position="450"/>
    </location>
</feature>
<evidence type="ECO:0000259" key="6">
    <source>
        <dbReference type="Pfam" id="PF00171"/>
    </source>
</evidence>
<keyword evidence="8" id="KW-1185">Reference proteome</keyword>
<dbReference type="InterPro" id="IPR015590">
    <property type="entry name" value="Aldehyde_DH_dom"/>
</dbReference>
<dbReference type="InterPro" id="IPR016163">
    <property type="entry name" value="Ald_DH_C"/>
</dbReference>
<dbReference type="InterPro" id="IPR044148">
    <property type="entry name" value="ALDH_GabD1-like"/>
</dbReference>
<name>A0A2I7SF73_9FLAO</name>
<dbReference type="Gene3D" id="3.40.605.10">
    <property type="entry name" value="Aldehyde Dehydrogenase, Chain A, domain 1"/>
    <property type="match status" value="1"/>
</dbReference>
<evidence type="ECO:0000313" key="8">
    <source>
        <dbReference type="Proteomes" id="UP000236592"/>
    </source>
</evidence>
<dbReference type="PROSITE" id="PS00687">
    <property type="entry name" value="ALDEHYDE_DEHYDR_GLU"/>
    <property type="match status" value="1"/>
</dbReference>
<proteinExistence type="inferred from homology"/>
<gene>
    <name evidence="7" type="ORF">C1A40_03240</name>
</gene>
<comment type="similarity">
    <text evidence="1 5">Belongs to the aldehyde dehydrogenase family.</text>
</comment>
<dbReference type="CDD" id="cd07100">
    <property type="entry name" value="ALDH_SSADH1_GabD1"/>
    <property type="match status" value="1"/>
</dbReference>
<keyword evidence="3 5" id="KW-0560">Oxidoreductase</keyword>
<dbReference type="PANTHER" id="PTHR43217:SF1">
    <property type="entry name" value="SUCCINATE SEMIALDEHYDE DEHYDROGENASE [NAD(P)+] SAD"/>
    <property type="match status" value="1"/>
</dbReference>
<sequence>MSKTVTTTNPYTNKKIKSYDYFSEQTIADILKQADDRFHQWKTVKLSKKARLLNKVADHLWEHRNKYAKLITTEMGKPITESQAEIEKCILLCAFYAKNAENLLADELIKTEAQESFISYDPLGVILGIMPWNYPFWQAFRFALPTLTAGNTAILKHASNVTGCALVIQDIFEEAGYPKGCFTTVLANHDTIENLLKNDIIKAVSLTGSEAAGRKIAEIAGSQLKKLVLELGGNNACVVLNDANLDKHLDTMVNARMQNAGQSCIAAKRFIVESGIYDAFIEKFTGKIKTIKHGDPLLDTTQISTLAKADFADTLEDQIIRSVKMGAKVHFGNQRNGAYYQPTIITEVTADMPIFKEETFGPVAAVIKADNQESAYEMVSDSSFGLGTMVFTENIKKAKKNIIHIEDGAFFINEMVKSDPRLPFGGTKNSGYGRELSKEGLLAFTNKKTVYIK</sequence>
<dbReference type="FunFam" id="3.40.605.10:FF:000012">
    <property type="entry name" value="NAD-dependent succinate-semialdehyde dehydrogenase"/>
    <property type="match status" value="1"/>
</dbReference>
<evidence type="ECO:0000256" key="4">
    <source>
        <dbReference type="PROSITE-ProRule" id="PRU10007"/>
    </source>
</evidence>
<dbReference type="GO" id="GO:0004030">
    <property type="term" value="F:aldehyde dehydrogenase [NAD(P)+] activity"/>
    <property type="evidence" value="ECO:0007669"/>
    <property type="project" value="InterPro"/>
</dbReference>
<dbReference type="Proteomes" id="UP000236592">
    <property type="component" value="Chromosome"/>
</dbReference>
<protein>
    <submittedName>
        <fullName evidence="7">Succinate-semialdehyde dehydrogenase</fullName>
    </submittedName>
</protein>
<dbReference type="PANTHER" id="PTHR43217">
    <property type="entry name" value="SUCCINATE SEMIALDEHYDE DEHYDROGENASE [NAD(P)+] SAD"/>
    <property type="match status" value="1"/>
</dbReference>
<dbReference type="RefSeq" id="WP_102994653.1">
    <property type="nucleotide sequence ID" value="NZ_CP025938.1"/>
</dbReference>
<evidence type="ECO:0000256" key="3">
    <source>
        <dbReference type="ARBA" id="ARBA00023002"/>
    </source>
</evidence>
<dbReference type="InterPro" id="IPR029510">
    <property type="entry name" value="Ald_DH_CS_GLU"/>
</dbReference>
<evidence type="ECO:0000256" key="1">
    <source>
        <dbReference type="ARBA" id="ARBA00009986"/>
    </source>
</evidence>
<feature type="active site" evidence="4">
    <location>
        <position position="230"/>
    </location>
</feature>
<dbReference type="Pfam" id="PF00171">
    <property type="entry name" value="Aldedh"/>
    <property type="match status" value="1"/>
</dbReference>
<dbReference type="KEGG" id="taj:C1A40_03240"/>
<evidence type="ECO:0000256" key="5">
    <source>
        <dbReference type="RuleBase" id="RU003345"/>
    </source>
</evidence>
<dbReference type="EMBL" id="CP025938">
    <property type="protein sequence ID" value="AUS04547.1"/>
    <property type="molecule type" value="Genomic_DNA"/>
</dbReference>